<evidence type="ECO:0000313" key="5">
    <source>
        <dbReference type="EMBL" id="WPK23208.1"/>
    </source>
</evidence>
<dbReference type="InterPro" id="IPR014810">
    <property type="entry name" value="Fcf2_C"/>
</dbReference>
<evidence type="ECO:0000259" key="4">
    <source>
        <dbReference type="Pfam" id="PF08698"/>
    </source>
</evidence>
<name>A0AAX4H455_9ASCO</name>
<accession>A0AAX4H455</accession>
<dbReference type="AlphaFoldDB" id="A0AAX4H455"/>
<dbReference type="PANTHER" id="PTHR21686:SF12">
    <property type="entry name" value="DEOXYNUCLEOTIDYLTRANSFERASE TERMINAL-INTERACTING PROTEIN 2"/>
    <property type="match status" value="1"/>
</dbReference>
<dbReference type="GO" id="GO:0006396">
    <property type="term" value="P:RNA processing"/>
    <property type="evidence" value="ECO:0007669"/>
    <property type="project" value="TreeGrafter"/>
</dbReference>
<sequence>MGKRTLKKINEKDELIVASDAQANSVEQMSLDQLFKELAKETKGSDEATQDPENEFEKLQKEVSTLPKIECELELKSDPKAIKPQTKSFVVNVNDPIMVVRKKSKEEPTDAGSKWFGMKKPEMTDALKRDLLVLKNRSVLDPKRHYKKEKWEVPKFFETGTVVEGNTEFYSARMNKKDRGRTLADEILQDSAANTYFKRKYGEIQKKNSSGSQLRYKKIKSKRQGH</sequence>
<keyword evidence="6" id="KW-1185">Reference proteome</keyword>
<evidence type="ECO:0000256" key="3">
    <source>
        <dbReference type="SAM" id="MobiDB-lite"/>
    </source>
</evidence>
<dbReference type="GeneID" id="88171505"/>
<comment type="subcellular location">
    <subcellularLocation>
        <location evidence="1">Nucleus</location>
        <location evidence="1">Nucleolus</location>
    </subcellularLocation>
</comment>
<dbReference type="InterPro" id="IPR039883">
    <property type="entry name" value="Fcf2/DNTTIP2"/>
</dbReference>
<evidence type="ECO:0000256" key="1">
    <source>
        <dbReference type="ARBA" id="ARBA00004604"/>
    </source>
</evidence>
<protein>
    <recommendedName>
        <fullName evidence="4">Fcf2 pre-rRNA processing C-terminal domain-containing protein</fullName>
    </recommendedName>
</protein>
<dbReference type="PANTHER" id="PTHR21686">
    <property type="entry name" value="DEOXYNUCLEOTIDYLTRANSFERASE TERMINAL-INTERACTING PROTEIN 2"/>
    <property type="match status" value="1"/>
</dbReference>
<evidence type="ECO:0000256" key="2">
    <source>
        <dbReference type="ARBA" id="ARBA00023242"/>
    </source>
</evidence>
<gene>
    <name evidence="5" type="ORF">PUMCH_000436</name>
</gene>
<dbReference type="Proteomes" id="UP001338582">
    <property type="component" value="Chromosome 1"/>
</dbReference>
<dbReference type="Pfam" id="PF08698">
    <property type="entry name" value="Fcf2"/>
    <property type="match status" value="1"/>
</dbReference>
<feature type="region of interest" description="Disordered" evidence="3">
    <location>
        <begin position="38"/>
        <end position="61"/>
    </location>
</feature>
<feature type="domain" description="Fcf2 pre-rRNA processing C-terminal" evidence="4">
    <location>
        <begin position="109"/>
        <end position="200"/>
    </location>
</feature>
<evidence type="ECO:0000313" key="6">
    <source>
        <dbReference type="Proteomes" id="UP001338582"/>
    </source>
</evidence>
<proteinExistence type="predicted"/>
<dbReference type="GO" id="GO:0003723">
    <property type="term" value="F:RNA binding"/>
    <property type="evidence" value="ECO:0007669"/>
    <property type="project" value="TreeGrafter"/>
</dbReference>
<reference evidence="5 6" key="1">
    <citation type="submission" date="2023-10" db="EMBL/GenBank/DDBJ databases">
        <title>Draft Genome Sequence of Candida saopaulonensis from a very Premature Infant with Sepsis.</title>
        <authorList>
            <person name="Ning Y."/>
            <person name="Dai R."/>
            <person name="Xiao M."/>
            <person name="Xu Y."/>
            <person name="Yan Q."/>
            <person name="Zhang L."/>
        </authorList>
    </citation>
    <scope>NUCLEOTIDE SEQUENCE [LARGE SCALE GENOMIC DNA]</scope>
    <source>
        <strain evidence="5 6">19XY460</strain>
    </source>
</reference>
<keyword evidence="2" id="KW-0539">Nucleus</keyword>
<dbReference type="EMBL" id="CP138894">
    <property type="protein sequence ID" value="WPK23208.1"/>
    <property type="molecule type" value="Genomic_DNA"/>
</dbReference>
<dbReference type="RefSeq" id="XP_062875595.1">
    <property type="nucleotide sequence ID" value="XM_063019525.1"/>
</dbReference>
<dbReference type="KEGG" id="asau:88171505"/>
<dbReference type="GO" id="GO:0005730">
    <property type="term" value="C:nucleolus"/>
    <property type="evidence" value="ECO:0007669"/>
    <property type="project" value="UniProtKB-SubCell"/>
</dbReference>
<organism evidence="5 6">
    <name type="scientific">Australozyma saopauloensis</name>
    <dbReference type="NCBI Taxonomy" id="291208"/>
    <lineage>
        <taxon>Eukaryota</taxon>
        <taxon>Fungi</taxon>
        <taxon>Dikarya</taxon>
        <taxon>Ascomycota</taxon>
        <taxon>Saccharomycotina</taxon>
        <taxon>Pichiomycetes</taxon>
        <taxon>Metschnikowiaceae</taxon>
        <taxon>Australozyma</taxon>
    </lineage>
</organism>